<keyword evidence="3 10" id="KW-1134">Transmembrane beta strand</keyword>
<keyword evidence="7 10" id="KW-0472">Membrane</keyword>
<evidence type="ECO:0000256" key="4">
    <source>
        <dbReference type="ARBA" id="ARBA00022692"/>
    </source>
</evidence>
<feature type="domain" description="TonB-dependent receptor-like beta-barrel" evidence="12">
    <location>
        <begin position="240"/>
        <end position="682"/>
    </location>
</feature>
<evidence type="ECO:0000256" key="11">
    <source>
        <dbReference type="SAM" id="SignalP"/>
    </source>
</evidence>
<evidence type="ECO:0000259" key="12">
    <source>
        <dbReference type="Pfam" id="PF00593"/>
    </source>
</evidence>
<dbReference type="PROSITE" id="PS52016">
    <property type="entry name" value="TONB_DEPENDENT_REC_3"/>
    <property type="match status" value="1"/>
</dbReference>
<dbReference type="KEGG" id="spha:D3Y57_08450"/>
<evidence type="ECO:0000256" key="2">
    <source>
        <dbReference type="ARBA" id="ARBA00022448"/>
    </source>
</evidence>
<dbReference type="InterPro" id="IPR036942">
    <property type="entry name" value="Beta-barrel_TonB_sf"/>
</dbReference>
<sequence length="716" mass="77558">MRRLVLLASVALSGPALAQTVPDNSADQTQGDIVVTAKRLDAARNDILPALGASEFNFDRTVLNNQVGGADRNLTQVLLQAPGVTQDSYGAVHVRNEHGNLQYRLNGIVVPESISGFGQTFDPRIADSIALITGTLPAQYGYRTSGVINLSTKSGAFENGGDIGYYGGSRGTIQPSATLHGSTGNLNYFFSGSYLQNDLGVENPTGTRNAIHDRTEQYRAFGYLSDAISDTSRITVFGGTAIGKFQIPNVPGQNPQFDLNGRTTFDSSQLDQNQRETTHYGVAAYQYAGDKLNFQVAPFIRYSATHFTPDPQGGDIIFNGFSDNSRLSSLAYGLQADASYKLSDAHTLRFGVFFQNEHTKASVNSLVFPTITTLDPDGNPVVTQTSNQTTSITDSQSKTGQLYGLYLQDEWSVSPTLTLNFGARFDVVHAYTHEQQISPRANLVYQPTGRTTFHIGYARNFTPPPQELVGTTTVAQFANTTKESEIPFGDPVKAEREHYFDAGVQQTLLPGLTVGLDAYYKIKRNLLDEGQFGSSLVLSPFNYARGYAWGVELRGNYTQGPLALYANVARGKEKGKDIVSSQFFFAPEELAYIANHYIYTDHSQQWTASGGGSVTIKDGLGTLVPTADFLYGDGLRAEDPAGIVPNGGKLPSYFTANFGIAQNFDGPGVLKGLSIRFDITNVFDKSYLIRDGSGVGVGAPQFGARRGFFGGIRKTF</sequence>
<gene>
    <name evidence="13" type="ORF">D3Y57_08450</name>
</gene>
<accession>A0A494T9E8</accession>
<keyword evidence="9 10" id="KW-0998">Cell outer membrane</keyword>
<dbReference type="GO" id="GO:0015344">
    <property type="term" value="F:siderophore uptake transmembrane transporter activity"/>
    <property type="evidence" value="ECO:0007669"/>
    <property type="project" value="TreeGrafter"/>
</dbReference>
<evidence type="ECO:0000313" key="13">
    <source>
        <dbReference type="EMBL" id="AYJ85997.1"/>
    </source>
</evidence>
<keyword evidence="5 11" id="KW-0732">Signal</keyword>
<dbReference type="Pfam" id="PF00593">
    <property type="entry name" value="TonB_dep_Rec_b-barrel"/>
    <property type="match status" value="1"/>
</dbReference>
<proteinExistence type="inferred from homology"/>
<dbReference type="SUPFAM" id="SSF56935">
    <property type="entry name" value="Porins"/>
    <property type="match status" value="1"/>
</dbReference>
<dbReference type="EMBL" id="CP032829">
    <property type="protein sequence ID" value="AYJ85997.1"/>
    <property type="molecule type" value="Genomic_DNA"/>
</dbReference>
<evidence type="ECO:0000256" key="1">
    <source>
        <dbReference type="ARBA" id="ARBA00004571"/>
    </source>
</evidence>
<evidence type="ECO:0000256" key="5">
    <source>
        <dbReference type="ARBA" id="ARBA00022729"/>
    </source>
</evidence>
<evidence type="ECO:0000256" key="6">
    <source>
        <dbReference type="ARBA" id="ARBA00023077"/>
    </source>
</evidence>
<reference evidence="13 14" key="1">
    <citation type="submission" date="2018-09" db="EMBL/GenBank/DDBJ databases">
        <title>Sphingomonas peninsula sp. nov., isolated from fildes peninsula, Antarctic soil.</title>
        <authorList>
            <person name="Yingchao G."/>
        </authorList>
    </citation>
    <scope>NUCLEOTIDE SEQUENCE [LARGE SCALE GENOMIC DNA]</scope>
    <source>
        <strain evidence="13 14">YZ-8</strain>
    </source>
</reference>
<dbReference type="GO" id="GO:0044718">
    <property type="term" value="P:siderophore transmembrane transport"/>
    <property type="evidence" value="ECO:0007669"/>
    <property type="project" value="TreeGrafter"/>
</dbReference>
<keyword evidence="2 10" id="KW-0813">Transport</keyword>
<evidence type="ECO:0000256" key="8">
    <source>
        <dbReference type="ARBA" id="ARBA00023170"/>
    </source>
</evidence>
<dbReference type="PANTHER" id="PTHR30069:SF29">
    <property type="entry name" value="HEMOGLOBIN AND HEMOGLOBIN-HAPTOGLOBIN-BINDING PROTEIN 1-RELATED"/>
    <property type="match status" value="1"/>
</dbReference>
<evidence type="ECO:0000256" key="9">
    <source>
        <dbReference type="ARBA" id="ARBA00023237"/>
    </source>
</evidence>
<name>A0A494T9E8_SPHPE</name>
<evidence type="ECO:0000256" key="7">
    <source>
        <dbReference type="ARBA" id="ARBA00023136"/>
    </source>
</evidence>
<feature type="signal peptide" evidence="11">
    <location>
        <begin position="1"/>
        <end position="18"/>
    </location>
</feature>
<keyword evidence="6" id="KW-0798">TonB box</keyword>
<dbReference type="InterPro" id="IPR000531">
    <property type="entry name" value="Beta-barrel_TonB"/>
</dbReference>
<keyword evidence="8 13" id="KW-0675">Receptor</keyword>
<dbReference type="Proteomes" id="UP000276254">
    <property type="component" value="Chromosome"/>
</dbReference>
<organism evidence="13 14">
    <name type="scientific">Sphingomonas paeninsulae</name>
    <dbReference type="NCBI Taxonomy" id="2319844"/>
    <lineage>
        <taxon>Bacteria</taxon>
        <taxon>Pseudomonadati</taxon>
        <taxon>Pseudomonadota</taxon>
        <taxon>Alphaproteobacteria</taxon>
        <taxon>Sphingomonadales</taxon>
        <taxon>Sphingomonadaceae</taxon>
        <taxon>Sphingomonas</taxon>
    </lineage>
</organism>
<dbReference type="Gene3D" id="2.40.170.20">
    <property type="entry name" value="TonB-dependent receptor, beta-barrel domain"/>
    <property type="match status" value="1"/>
</dbReference>
<keyword evidence="14" id="KW-1185">Reference proteome</keyword>
<protein>
    <submittedName>
        <fullName evidence="13">TonB-dependent receptor</fullName>
    </submittedName>
</protein>
<dbReference type="AlphaFoldDB" id="A0A494T9E8"/>
<comment type="subcellular location">
    <subcellularLocation>
        <location evidence="1 10">Cell outer membrane</location>
        <topology evidence="1 10">Multi-pass membrane protein</topology>
    </subcellularLocation>
</comment>
<dbReference type="OrthoDB" id="9760494at2"/>
<evidence type="ECO:0000256" key="10">
    <source>
        <dbReference type="PROSITE-ProRule" id="PRU01360"/>
    </source>
</evidence>
<dbReference type="PANTHER" id="PTHR30069">
    <property type="entry name" value="TONB-DEPENDENT OUTER MEMBRANE RECEPTOR"/>
    <property type="match status" value="1"/>
</dbReference>
<dbReference type="GO" id="GO:0009279">
    <property type="term" value="C:cell outer membrane"/>
    <property type="evidence" value="ECO:0007669"/>
    <property type="project" value="UniProtKB-SubCell"/>
</dbReference>
<evidence type="ECO:0000313" key="14">
    <source>
        <dbReference type="Proteomes" id="UP000276254"/>
    </source>
</evidence>
<comment type="similarity">
    <text evidence="10">Belongs to the TonB-dependent receptor family.</text>
</comment>
<feature type="chain" id="PRO_5019803004" evidence="11">
    <location>
        <begin position="19"/>
        <end position="716"/>
    </location>
</feature>
<dbReference type="RefSeq" id="WP_121152621.1">
    <property type="nucleotide sequence ID" value="NZ_CP032829.1"/>
</dbReference>
<dbReference type="InterPro" id="IPR039426">
    <property type="entry name" value="TonB-dep_rcpt-like"/>
</dbReference>
<keyword evidence="4 10" id="KW-0812">Transmembrane</keyword>
<evidence type="ECO:0000256" key="3">
    <source>
        <dbReference type="ARBA" id="ARBA00022452"/>
    </source>
</evidence>